<feature type="transmembrane region" description="Helical" evidence="8">
    <location>
        <begin position="64"/>
        <end position="90"/>
    </location>
</feature>
<keyword evidence="3" id="KW-0645">Protease</keyword>
<feature type="transmembrane region" description="Helical" evidence="8">
    <location>
        <begin position="257"/>
        <end position="278"/>
    </location>
</feature>
<sequence length="343" mass="34706">MQARRVLTAIAALAVCLAVVDLAAARSFFDLIARGIAWLADPLLDTLGLPVNRQGNELRAADGAWAVVVSEVCDGHGLVAAWAAICAALAPGSARGIAATLIGLLAIQVFNLLRVIALVAGLSHGPDLFQTLHLEAFPLLTAALMAALTATVAPVGARRLAAALALGLGLAVLWYSVAENIAGAILVPFANAVLAAFGPDLVRGISGAEGAWSIATTLVARAEPLAFYSLPIHPADFLVALPALLAAAIVARRGAVVVALALCAAGVALALGTVTGLWSAMEQAGAPLQKAPGGGTAAEIVPAEQPGAIVRGVARLAQNLIVHANLLVLPALLLAARYRPDED</sequence>
<keyword evidence="2" id="KW-1003">Cell membrane</keyword>
<comment type="caution">
    <text evidence="9">The sequence shown here is derived from an EMBL/GenBank/DDBJ whole genome shotgun (WGS) entry which is preliminary data.</text>
</comment>
<evidence type="ECO:0000256" key="7">
    <source>
        <dbReference type="ARBA" id="ARBA00023136"/>
    </source>
</evidence>
<feature type="transmembrane region" description="Helical" evidence="8">
    <location>
        <begin position="132"/>
        <end position="153"/>
    </location>
</feature>
<organism evidence="9 10">
    <name type="scientific">Psychromarinibacter sediminicola</name>
    <dbReference type="NCBI Taxonomy" id="3033385"/>
    <lineage>
        <taxon>Bacteria</taxon>
        <taxon>Pseudomonadati</taxon>
        <taxon>Pseudomonadota</taxon>
        <taxon>Alphaproteobacteria</taxon>
        <taxon>Rhodobacterales</taxon>
        <taxon>Paracoccaceae</taxon>
        <taxon>Psychromarinibacter</taxon>
    </lineage>
</organism>
<evidence type="ECO:0000256" key="8">
    <source>
        <dbReference type="SAM" id="Phobius"/>
    </source>
</evidence>
<keyword evidence="10" id="KW-1185">Reference proteome</keyword>
<keyword evidence="5" id="KW-0378">Hydrolase</keyword>
<evidence type="ECO:0000256" key="4">
    <source>
        <dbReference type="ARBA" id="ARBA00022692"/>
    </source>
</evidence>
<evidence type="ECO:0000256" key="1">
    <source>
        <dbReference type="ARBA" id="ARBA00004651"/>
    </source>
</evidence>
<dbReference type="EMBL" id="JARGYC010000083">
    <property type="protein sequence ID" value="MDF0603260.1"/>
    <property type="molecule type" value="Genomic_DNA"/>
</dbReference>
<feature type="transmembrane region" description="Helical" evidence="8">
    <location>
        <begin position="232"/>
        <end position="250"/>
    </location>
</feature>
<feature type="transmembrane region" description="Helical" evidence="8">
    <location>
        <begin position="160"/>
        <end position="177"/>
    </location>
</feature>
<accession>A0AAE3TA29</accession>
<comment type="subcellular location">
    <subcellularLocation>
        <location evidence="1">Cell membrane</location>
        <topology evidence="1">Multi-pass membrane protein</topology>
    </subcellularLocation>
</comment>
<dbReference type="GO" id="GO:0006508">
    <property type="term" value="P:proteolysis"/>
    <property type="evidence" value="ECO:0007669"/>
    <property type="project" value="UniProtKB-KW"/>
</dbReference>
<proteinExistence type="predicted"/>
<evidence type="ECO:0000313" key="9">
    <source>
        <dbReference type="EMBL" id="MDF0603260.1"/>
    </source>
</evidence>
<gene>
    <name evidence="9" type="ORF">P1J78_21200</name>
</gene>
<evidence type="ECO:0000313" key="10">
    <source>
        <dbReference type="Proteomes" id="UP001220964"/>
    </source>
</evidence>
<evidence type="ECO:0000256" key="6">
    <source>
        <dbReference type="ARBA" id="ARBA00022989"/>
    </source>
</evidence>
<dbReference type="Proteomes" id="UP001220964">
    <property type="component" value="Unassembled WGS sequence"/>
</dbReference>
<dbReference type="AlphaFoldDB" id="A0AAE3TA29"/>
<dbReference type="NCBIfam" id="TIGR04178">
    <property type="entry name" value="exo_archaeo"/>
    <property type="match status" value="1"/>
</dbReference>
<evidence type="ECO:0008006" key="11">
    <source>
        <dbReference type="Google" id="ProtNLM"/>
    </source>
</evidence>
<keyword evidence="4 8" id="KW-0812">Transmembrane</keyword>
<dbReference type="GO" id="GO:0005886">
    <property type="term" value="C:plasma membrane"/>
    <property type="evidence" value="ECO:0007669"/>
    <property type="project" value="UniProtKB-SubCell"/>
</dbReference>
<reference evidence="9" key="1">
    <citation type="submission" date="2023-03" db="EMBL/GenBank/DDBJ databases">
        <title>Multiphase analysis and comparison of six strains from genera Psychromarinibacter, Lutimaribacter, and Maritimibacter, including a novel species: Psychromarinibacter sediminicola sp. nov.</title>
        <authorList>
            <person name="Wang Y.-H."/>
            <person name="Ye M.-Q."/>
            <person name="Du Z.-J."/>
        </authorList>
    </citation>
    <scope>NUCLEOTIDE SEQUENCE</scope>
    <source>
        <strain evidence="9">C21-152</strain>
    </source>
</reference>
<feature type="transmembrane region" description="Helical" evidence="8">
    <location>
        <begin position="97"/>
        <end position="120"/>
    </location>
</feature>
<evidence type="ECO:0000256" key="3">
    <source>
        <dbReference type="ARBA" id="ARBA00022670"/>
    </source>
</evidence>
<keyword evidence="7 8" id="KW-0472">Membrane</keyword>
<keyword evidence="6 8" id="KW-1133">Transmembrane helix</keyword>
<evidence type="ECO:0000256" key="5">
    <source>
        <dbReference type="ARBA" id="ARBA00022801"/>
    </source>
</evidence>
<dbReference type="InterPro" id="IPR026392">
    <property type="entry name" value="Exo/Archaeosortase_dom"/>
</dbReference>
<protein>
    <recommendedName>
        <fullName evidence="11">Exosortase/archaeosortase family protein</fullName>
    </recommendedName>
</protein>
<name>A0AAE3TA29_9RHOB</name>
<dbReference type="RefSeq" id="WP_275569383.1">
    <property type="nucleotide sequence ID" value="NZ_JARGYC010000083.1"/>
</dbReference>
<dbReference type="GO" id="GO:0008233">
    <property type="term" value="F:peptidase activity"/>
    <property type="evidence" value="ECO:0007669"/>
    <property type="project" value="UniProtKB-KW"/>
</dbReference>
<evidence type="ECO:0000256" key="2">
    <source>
        <dbReference type="ARBA" id="ARBA00022475"/>
    </source>
</evidence>